<sequence length="95" mass="11205">MEMERSLERAFVMANLEPLFAFCCYSLNHLDFTVSFKQMAEVTKLLYIVVVEEDEKREEGKESFRYTRPVLQSTLQLMGCKARHGFKISQRVFVE</sequence>
<comment type="caution">
    <text evidence="1">The sequence shown here is derived from an EMBL/GenBank/DDBJ whole genome shotgun (WGS) entry which is preliminary data.</text>
</comment>
<dbReference type="Proteomes" id="UP001642360">
    <property type="component" value="Unassembled WGS sequence"/>
</dbReference>
<dbReference type="AlphaFoldDB" id="A0ABC8S8V7"/>
<accession>A0ABC8S8V7</accession>
<evidence type="ECO:0000313" key="1">
    <source>
        <dbReference type="EMBL" id="CAK9153560.1"/>
    </source>
</evidence>
<keyword evidence="2" id="KW-1185">Reference proteome</keyword>
<proteinExistence type="predicted"/>
<protein>
    <submittedName>
        <fullName evidence="1">Uncharacterized protein</fullName>
    </submittedName>
</protein>
<name>A0ABC8S8V7_9AQUA</name>
<dbReference type="EMBL" id="CAUOFW020002412">
    <property type="protein sequence ID" value="CAK9153560.1"/>
    <property type="molecule type" value="Genomic_DNA"/>
</dbReference>
<reference evidence="1 2" key="1">
    <citation type="submission" date="2024-02" db="EMBL/GenBank/DDBJ databases">
        <authorList>
            <person name="Vignale AGUSTIN F."/>
            <person name="Sosa J E."/>
            <person name="Modenutti C."/>
        </authorList>
    </citation>
    <scope>NUCLEOTIDE SEQUENCE [LARGE SCALE GENOMIC DNA]</scope>
</reference>
<organism evidence="1 2">
    <name type="scientific">Ilex paraguariensis</name>
    <name type="common">yerba mate</name>
    <dbReference type="NCBI Taxonomy" id="185542"/>
    <lineage>
        <taxon>Eukaryota</taxon>
        <taxon>Viridiplantae</taxon>
        <taxon>Streptophyta</taxon>
        <taxon>Embryophyta</taxon>
        <taxon>Tracheophyta</taxon>
        <taxon>Spermatophyta</taxon>
        <taxon>Magnoliopsida</taxon>
        <taxon>eudicotyledons</taxon>
        <taxon>Gunneridae</taxon>
        <taxon>Pentapetalae</taxon>
        <taxon>asterids</taxon>
        <taxon>campanulids</taxon>
        <taxon>Aquifoliales</taxon>
        <taxon>Aquifoliaceae</taxon>
        <taxon>Ilex</taxon>
    </lineage>
</organism>
<gene>
    <name evidence="1" type="ORF">ILEXP_LOCUS21831</name>
</gene>
<evidence type="ECO:0000313" key="2">
    <source>
        <dbReference type="Proteomes" id="UP001642360"/>
    </source>
</evidence>